<dbReference type="InterPro" id="IPR011990">
    <property type="entry name" value="TPR-like_helical_dom_sf"/>
</dbReference>
<keyword evidence="2" id="KW-0812">Transmembrane</keyword>
<dbReference type="STRING" id="156994.SAMN04488028_107102"/>
<evidence type="ECO:0000313" key="5">
    <source>
        <dbReference type="Proteomes" id="UP000184474"/>
    </source>
</evidence>
<dbReference type="Gene3D" id="1.25.40.10">
    <property type="entry name" value="Tetratricopeptide repeat domain"/>
    <property type="match status" value="2"/>
</dbReference>
<organism evidence="4 5">
    <name type="scientific">Reichenbachiella agariperforans</name>
    <dbReference type="NCBI Taxonomy" id="156994"/>
    <lineage>
        <taxon>Bacteria</taxon>
        <taxon>Pseudomonadati</taxon>
        <taxon>Bacteroidota</taxon>
        <taxon>Cytophagia</taxon>
        <taxon>Cytophagales</taxon>
        <taxon>Reichenbachiellaceae</taxon>
        <taxon>Reichenbachiella</taxon>
    </lineage>
</organism>
<keyword evidence="5" id="KW-1185">Reference proteome</keyword>
<feature type="domain" description="HTH luxR-type" evidence="3">
    <location>
        <begin position="481"/>
        <end position="538"/>
    </location>
</feature>
<dbReference type="SMART" id="SM00421">
    <property type="entry name" value="HTH_LUXR"/>
    <property type="match status" value="1"/>
</dbReference>
<dbReference type="AlphaFoldDB" id="A0A1M6UG62"/>
<protein>
    <submittedName>
        <fullName evidence="4">TPR repeat-containing protein</fullName>
    </submittedName>
</protein>
<gene>
    <name evidence="4" type="ORF">SAMN04488028_107102</name>
</gene>
<keyword evidence="2" id="KW-0472">Membrane</keyword>
<dbReference type="InterPro" id="IPR000792">
    <property type="entry name" value="Tscrpt_reg_LuxR_C"/>
</dbReference>
<dbReference type="Gene3D" id="1.10.10.10">
    <property type="entry name" value="Winged helix-like DNA-binding domain superfamily/Winged helix DNA-binding domain"/>
    <property type="match status" value="1"/>
</dbReference>
<name>A0A1M6UG62_REIAG</name>
<evidence type="ECO:0000259" key="3">
    <source>
        <dbReference type="SMART" id="SM00421"/>
    </source>
</evidence>
<dbReference type="InterPro" id="IPR036388">
    <property type="entry name" value="WH-like_DNA-bd_sf"/>
</dbReference>
<dbReference type="InterPro" id="IPR016032">
    <property type="entry name" value="Sig_transdc_resp-reg_C-effctor"/>
</dbReference>
<keyword evidence="1" id="KW-0802">TPR repeat</keyword>
<dbReference type="PROSITE" id="PS50005">
    <property type="entry name" value="TPR"/>
    <property type="match status" value="1"/>
</dbReference>
<evidence type="ECO:0000256" key="1">
    <source>
        <dbReference type="PROSITE-ProRule" id="PRU00339"/>
    </source>
</evidence>
<dbReference type="InterPro" id="IPR019734">
    <property type="entry name" value="TPR_rpt"/>
</dbReference>
<sequence length="541" mass="63385">MRMEVFFMKYVSVVGLVIPLLLVGKSPLQAQLEVDRVMQEGNETNHQADIRKFEQIYDRALRDEDTLQMIEGLLGMGETHSRLLQFSEAIDEISEADYLAQQVADTIQWVEAKVQMSRIMRSFRKDSVAYDLVNQAHDLVVRRGGVYARHKLPGIYFELAVLNRTMGRVEETKKYLDRFEAIENGDPESYYFRLEKARLLLLQGDEYGAQELLLDLEMELTEAQTSGTVSMPQASSIIFVYSHLGHLYDDQGDMSKAISYYTMAIHEIDRLQHHIGHQQYLYNYRGRLYYQLGQHQKAYDDLVRSREISETFFGAKSGLNRGFFDLRNRYQERLEAQEQVMAQQQLLLAKRETTILWFRAIVAVLVLFFVVLALWMRNRKQKAKHRKEKELLLQKREEETKRIAQVLEYKNKELTTYTLKLVEKEELIAEAVAFAQKYRDSEGARHLIRKLKQSADDSWEEFHKRFLDVYSGFYDRLIEKYGDLSPNELKLCSLIRLNFSVKETAQLLGISPTSVNMARYRLRTKLALDREVNLHSFMTQV</sequence>
<dbReference type="Pfam" id="PF13181">
    <property type="entry name" value="TPR_8"/>
    <property type="match status" value="1"/>
</dbReference>
<dbReference type="GO" id="GO:0006355">
    <property type="term" value="P:regulation of DNA-templated transcription"/>
    <property type="evidence" value="ECO:0007669"/>
    <property type="project" value="InterPro"/>
</dbReference>
<dbReference type="SMART" id="SM00028">
    <property type="entry name" value="TPR"/>
    <property type="match status" value="3"/>
</dbReference>
<proteinExistence type="predicted"/>
<reference evidence="5" key="1">
    <citation type="submission" date="2016-11" db="EMBL/GenBank/DDBJ databases">
        <authorList>
            <person name="Varghese N."/>
            <person name="Submissions S."/>
        </authorList>
    </citation>
    <scope>NUCLEOTIDE SEQUENCE [LARGE SCALE GENOMIC DNA]</scope>
    <source>
        <strain evidence="5">DSM 26134</strain>
    </source>
</reference>
<dbReference type="Proteomes" id="UP000184474">
    <property type="component" value="Unassembled WGS sequence"/>
</dbReference>
<feature type="repeat" description="TPR" evidence="1">
    <location>
        <begin position="238"/>
        <end position="271"/>
    </location>
</feature>
<dbReference type="SUPFAM" id="SSF46894">
    <property type="entry name" value="C-terminal effector domain of the bipartite response regulators"/>
    <property type="match status" value="1"/>
</dbReference>
<evidence type="ECO:0000313" key="4">
    <source>
        <dbReference type="EMBL" id="SHK68048.1"/>
    </source>
</evidence>
<dbReference type="GO" id="GO:0003677">
    <property type="term" value="F:DNA binding"/>
    <property type="evidence" value="ECO:0007669"/>
    <property type="project" value="InterPro"/>
</dbReference>
<dbReference type="EMBL" id="FRAA01000007">
    <property type="protein sequence ID" value="SHK68048.1"/>
    <property type="molecule type" value="Genomic_DNA"/>
</dbReference>
<feature type="transmembrane region" description="Helical" evidence="2">
    <location>
        <begin position="356"/>
        <end position="376"/>
    </location>
</feature>
<keyword evidence="2" id="KW-1133">Transmembrane helix</keyword>
<accession>A0A1M6UG62</accession>
<evidence type="ECO:0000256" key="2">
    <source>
        <dbReference type="SAM" id="Phobius"/>
    </source>
</evidence>
<dbReference type="SUPFAM" id="SSF48452">
    <property type="entry name" value="TPR-like"/>
    <property type="match status" value="2"/>
</dbReference>